<feature type="transmembrane region" description="Helical" evidence="10">
    <location>
        <begin position="402"/>
        <end position="421"/>
    </location>
</feature>
<evidence type="ECO:0000256" key="6">
    <source>
        <dbReference type="ARBA" id="ARBA00022989"/>
    </source>
</evidence>
<keyword evidence="7" id="KW-0406">Ion transport</keyword>
<keyword evidence="3" id="KW-0050">Antiport</keyword>
<feature type="transmembrane region" description="Helical" evidence="10">
    <location>
        <begin position="220"/>
        <end position="244"/>
    </location>
</feature>
<gene>
    <name evidence="11" type="ORF">FHS60_000180</name>
</gene>
<dbReference type="GO" id="GO:0006811">
    <property type="term" value="P:monoatomic ion transport"/>
    <property type="evidence" value="ECO:0007669"/>
    <property type="project" value="UniProtKB-KW"/>
</dbReference>
<dbReference type="NCBIfam" id="TIGR00797">
    <property type="entry name" value="matE"/>
    <property type="match status" value="1"/>
</dbReference>
<evidence type="ECO:0000313" key="11">
    <source>
        <dbReference type="EMBL" id="MBB3701738.1"/>
    </source>
</evidence>
<dbReference type="GO" id="GO:0015297">
    <property type="term" value="F:antiporter activity"/>
    <property type="evidence" value="ECO:0007669"/>
    <property type="project" value="UniProtKB-KW"/>
</dbReference>
<dbReference type="InterPro" id="IPR048279">
    <property type="entry name" value="MdtK-like"/>
</dbReference>
<dbReference type="EMBL" id="JACICA010000001">
    <property type="protein sequence ID" value="MBB3701738.1"/>
    <property type="molecule type" value="Genomic_DNA"/>
</dbReference>
<keyword evidence="4" id="KW-1003">Cell membrane</keyword>
<accession>A0A7W5XWZ2</accession>
<feature type="transmembrane region" description="Helical" evidence="10">
    <location>
        <begin position="150"/>
        <end position="170"/>
    </location>
</feature>
<name>A0A7W5XWZ2_9BACT</name>
<dbReference type="Pfam" id="PF01554">
    <property type="entry name" value="MatE"/>
    <property type="match status" value="2"/>
</dbReference>
<evidence type="ECO:0000256" key="3">
    <source>
        <dbReference type="ARBA" id="ARBA00022449"/>
    </source>
</evidence>
<feature type="transmembrane region" description="Helical" evidence="10">
    <location>
        <begin position="349"/>
        <end position="372"/>
    </location>
</feature>
<feature type="transmembrane region" description="Helical" evidence="10">
    <location>
        <begin position="111"/>
        <end position="130"/>
    </location>
</feature>
<reference evidence="11 12" key="1">
    <citation type="submission" date="2020-08" db="EMBL/GenBank/DDBJ databases">
        <title>Genomic Encyclopedia of Type Strains, Phase IV (KMG-IV): sequencing the most valuable type-strain genomes for metagenomic binning, comparative biology and taxonomic classification.</title>
        <authorList>
            <person name="Goeker M."/>
        </authorList>
    </citation>
    <scope>NUCLEOTIDE SEQUENCE [LARGE SCALE GENOMIC DNA]</scope>
    <source>
        <strain evidence="11 12">DSM 22548</strain>
    </source>
</reference>
<keyword evidence="2" id="KW-0813">Transport</keyword>
<keyword evidence="6 10" id="KW-1133">Transmembrane helix</keyword>
<evidence type="ECO:0000256" key="4">
    <source>
        <dbReference type="ARBA" id="ARBA00022475"/>
    </source>
</evidence>
<evidence type="ECO:0000256" key="2">
    <source>
        <dbReference type="ARBA" id="ARBA00022448"/>
    </source>
</evidence>
<comment type="caution">
    <text evidence="11">The sequence shown here is derived from an EMBL/GenBank/DDBJ whole genome shotgun (WGS) entry which is preliminary data.</text>
</comment>
<dbReference type="Proteomes" id="UP000541425">
    <property type="component" value="Unassembled WGS sequence"/>
</dbReference>
<feature type="transmembrane region" description="Helical" evidence="10">
    <location>
        <begin position="30"/>
        <end position="51"/>
    </location>
</feature>
<dbReference type="RefSeq" id="WP_183693721.1">
    <property type="nucleotide sequence ID" value="NZ_JACICA010000001.1"/>
</dbReference>
<proteinExistence type="predicted"/>
<keyword evidence="8 10" id="KW-0472">Membrane</keyword>
<dbReference type="PIRSF" id="PIRSF006603">
    <property type="entry name" value="DinF"/>
    <property type="match status" value="1"/>
</dbReference>
<dbReference type="CDD" id="cd13137">
    <property type="entry name" value="MATE_NorM_like"/>
    <property type="match status" value="1"/>
</dbReference>
<dbReference type="InterPro" id="IPR050222">
    <property type="entry name" value="MATE_MdtK"/>
</dbReference>
<organism evidence="11 12">
    <name type="scientific">Alloprevotella rava</name>
    <dbReference type="NCBI Taxonomy" id="671218"/>
    <lineage>
        <taxon>Bacteria</taxon>
        <taxon>Pseudomonadati</taxon>
        <taxon>Bacteroidota</taxon>
        <taxon>Bacteroidia</taxon>
        <taxon>Bacteroidales</taxon>
        <taxon>Prevotellaceae</taxon>
        <taxon>Alloprevotella</taxon>
    </lineage>
</organism>
<dbReference type="GO" id="GO:0005886">
    <property type="term" value="C:plasma membrane"/>
    <property type="evidence" value="ECO:0007669"/>
    <property type="project" value="UniProtKB-SubCell"/>
</dbReference>
<feature type="transmembrane region" description="Helical" evidence="10">
    <location>
        <begin position="182"/>
        <end position="200"/>
    </location>
</feature>
<evidence type="ECO:0000256" key="5">
    <source>
        <dbReference type="ARBA" id="ARBA00022692"/>
    </source>
</evidence>
<dbReference type="AlphaFoldDB" id="A0A7W5XWZ2"/>
<evidence type="ECO:0000256" key="9">
    <source>
        <dbReference type="ARBA" id="ARBA00031636"/>
    </source>
</evidence>
<evidence type="ECO:0000313" key="12">
    <source>
        <dbReference type="Proteomes" id="UP000541425"/>
    </source>
</evidence>
<protein>
    <recommendedName>
        <fullName evidence="9">Multidrug-efflux transporter</fullName>
    </recommendedName>
</protein>
<evidence type="ECO:0000256" key="10">
    <source>
        <dbReference type="SAM" id="Phobius"/>
    </source>
</evidence>
<comment type="subcellular location">
    <subcellularLocation>
        <location evidence="1">Cell membrane</location>
        <topology evidence="1">Multi-pass membrane protein</topology>
    </subcellularLocation>
</comment>
<evidence type="ECO:0000256" key="7">
    <source>
        <dbReference type="ARBA" id="ARBA00023065"/>
    </source>
</evidence>
<feature type="transmembrane region" description="Helical" evidence="10">
    <location>
        <begin position="63"/>
        <end position="90"/>
    </location>
</feature>
<dbReference type="InterPro" id="IPR002528">
    <property type="entry name" value="MATE_fam"/>
</dbReference>
<dbReference type="PANTHER" id="PTHR43298">
    <property type="entry name" value="MULTIDRUG RESISTANCE PROTEIN NORM-RELATED"/>
    <property type="match status" value="1"/>
</dbReference>
<keyword evidence="5 10" id="KW-0812">Transmembrane</keyword>
<sequence length="479" mass="51525">MTGIATTKTDRLLEGIRAGREMTRWQQLELLVRLSLPAMLAQIATIVMNYIDASMVGHLGANASASIGLVSTSVWLFAGLCNAVSMGFSVQVAHLIGANDEEGARNVLRQALVATFVFSVIEGLLGILVSPYLPMWLGGGDAIRGDSATYFAIFSLVIPILQLDILASAMLRCSGNVKFPSILNAVMCVFDIIFNFFFIYPTRTVSLLGFDFSMPGMGLGVPGAALGTAAAEILTAIIMVYYMLARSRQLSIWNKGFGELRRFIPTSRVLSRAWKIGVPMAVQHVAMCSAQILTTVIVAPLGVFAISANSFGVTAESLCYMPGYGISDAATTLVGQSIGAARKTLARRFAFIAVAFGISIMTLMGILMYVYAPLMMAVFTPVQEIIDLGVAALRIEAFAEPMFAASIVAYGCCVGAGDTLIPAFMNLASMWGVRLTLAFTLTSVFDMGLTGVWTAMAIELTFRGIIFLLRLWKSKTFRE</sequence>
<evidence type="ECO:0000256" key="8">
    <source>
        <dbReference type="ARBA" id="ARBA00023136"/>
    </source>
</evidence>
<dbReference type="PANTHER" id="PTHR43298:SF2">
    <property type="entry name" value="FMN_FAD EXPORTER YEEO-RELATED"/>
    <property type="match status" value="1"/>
</dbReference>
<evidence type="ECO:0000256" key="1">
    <source>
        <dbReference type="ARBA" id="ARBA00004651"/>
    </source>
</evidence>
<dbReference type="GO" id="GO:0042910">
    <property type="term" value="F:xenobiotic transmembrane transporter activity"/>
    <property type="evidence" value="ECO:0007669"/>
    <property type="project" value="InterPro"/>
</dbReference>